<evidence type="ECO:0000256" key="7">
    <source>
        <dbReference type="ARBA" id="ARBA00044036"/>
    </source>
</evidence>
<dbReference type="Gene3D" id="2.40.10.10">
    <property type="entry name" value="Trypsin-like serine proteases"/>
    <property type="match status" value="2"/>
</dbReference>
<dbReference type="GO" id="GO:0016485">
    <property type="term" value="P:protein processing"/>
    <property type="evidence" value="ECO:0007669"/>
    <property type="project" value="UniProtKB-ARBA"/>
</dbReference>
<evidence type="ECO:0000256" key="1">
    <source>
        <dbReference type="ARBA" id="ARBA00004239"/>
    </source>
</evidence>
<dbReference type="InterPro" id="IPR001314">
    <property type="entry name" value="Peptidase_S1A"/>
</dbReference>
<organism evidence="11 12">
    <name type="scientific">Trichogramma kaykai</name>
    <dbReference type="NCBI Taxonomy" id="54128"/>
    <lineage>
        <taxon>Eukaryota</taxon>
        <taxon>Metazoa</taxon>
        <taxon>Ecdysozoa</taxon>
        <taxon>Arthropoda</taxon>
        <taxon>Hexapoda</taxon>
        <taxon>Insecta</taxon>
        <taxon>Pterygota</taxon>
        <taxon>Neoptera</taxon>
        <taxon>Endopterygota</taxon>
        <taxon>Hymenoptera</taxon>
        <taxon>Apocrita</taxon>
        <taxon>Proctotrupomorpha</taxon>
        <taxon>Chalcidoidea</taxon>
        <taxon>Trichogrammatidae</taxon>
        <taxon>Trichogramma</taxon>
    </lineage>
</organism>
<dbReference type="SMART" id="SM00020">
    <property type="entry name" value="Tryp_SPc"/>
    <property type="match status" value="1"/>
</dbReference>
<dbReference type="InterPro" id="IPR033116">
    <property type="entry name" value="TRYPSIN_SER"/>
</dbReference>
<dbReference type="EMBL" id="JBJJXI010000136">
    <property type="protein sequence ID" value="KAL3387689.1"/>
    <property type="molecule type" value="Genomic_DNA"/>
</dbReference>
<name>A0ABD2W3H3_9HYME</name>
<reference evidence="11 12" key="1">
    <citation type="journal article" date="2024" name="bioRxiv">
        <title>A reference genome for Trichogramma kaykai: A tiny desert-dwelling parasitoid wasp with competing sex-ratio distorters.</title>
        <authorList>
            <person name="Culotta J."/>
            <person name="Lindsey A.R."/>
        </authorList>
    </citation>
    <scope>NUCLEOTIDE SEQUENCE [LARGE SCALE GENOMIC DNA]</scope>
    <source>
        <strain evidence="11 12">KSX58</strain>
    </source>
</reference>
<keyword evidence="6" id="KW-1015">Disulfide bond</keyword>
<feature type="chain" id="PRO_5044755623" description="chymotrypsin" evidence="9">
    <location>
        <begin position="18"/>
        <end position="252"/>
    </location>
</feature>
<dbReference type="InterPro" id="IPR009003">
    <property type="entry name" value="Peptidase_S1_PA"/>
</dbReference>
<keyword evidence="2" id="KW-0964">Secreted</keyword>
<protein>
    <recommendedName>
        <fullName evidence="7">chymotrypsin</fullName>
        <ecNumber evidence="7">3.4.21.1</ecNumber>
    </recommendedName>
</protein>
<dbReference type="InterPro" id="IPR001254">
    <property type="entry name" value="Trypsin_dom"/>
</dbReference>
<feature type="domain" description="Peptidase S1" evidence="10">
    <location>
        <begin position="22"/>
        <end position="243"/>
    </location>
</feature>
<dbReference type="EC" id="3.4.21.1" evidence="7"/>
<evidence type="ECO:0000256" key="8">
    <source>
        <dbReference type="RuleBase" id="RU363034"/>
    </source>
</evidence>
<dbReference type="Pfam" id="PF00089">
    <property type="entry name" value="Trypsin"/>
    <property type="match status" value="1"/>
</dbReference>
<dbReference type="CDD" id="cd00190">
    <property type="entry name" value="Tryp_SPc"/>
    <property type="match status" value="1"/>
</dbReference>
<dbReference type="AlphaFoldDB" id="A0ABD2W3H3"/>
<dbReference type="PROSITE" id="PS50240">
    <property type="entry name" value="TRYPSIN_DOM"/>
    <property type="match status" value="1"/>
</dbReference>
<dbReference type="PANTHER" id="PTHR24252">
    <property type="entry name" value="ACROSIN-RELATED"/>
    <property type="match status" value="1"/>
</dbReference>
<accession>A0ABD2W3H3</accession>
<evidence type="ECO:0000256" key="2">
    <source>
        <dbReference type="ARBA" id="ARBA00022525"/>
    </source>
</evidence>
<dbReference type="GO" id="GO:0005576">
    <property type="term" value="C:extracellular region"/>
    <property type="evidence" value="ECO:0007669"/>
    <property type="project" value="UniProtKB-SubCell"/>
</dbReference>
<dbReference type="GO" id="GO:0004252">
    <property type="term" value="F:serine-type endopeptidase activity"/>
    <property type="evidence" value="ECO:0007669"/>
    <property type="project" value="UniProtKB-EC"/>
</dbReference>
<gene>
    <name evidence="11" type="ORF">TKK_016810</name>
</gene>
<dbReference type="PRINTS" id="PR00722">
    <property type="entry name" value="CHYMOTRYPSIN"/>
</dbReference>
<feature type="signal peptide" evidence="9">
    <location>
        <begin position="1"/>
        <end position="17"/>
    </location>
</feature>
<comment type="subcellular location">
    <subcellularLocation>
        <location evidence="1">Secreted</location>
        <location evidence="1">Extracellular space</location>
    </subcellularLocation>
</comment>
<dbReference type="PROSITE" id="PS00134">
    <property type="entry name" value="TRYPSIN_HIS"/>
    <property type="match status" value="1"/>
</dbReference>
<evidence type="ECO:0000256" key="9">
    <source>
        <dbReference type="SAM" id="SignalP"/>
    </source>
</evidence>
<dbReference type="PROSITE" id="PS00135">
    <property type="entry name" value="TRYPSIN_SER"/>
    <property type="match status" value="1"/>
</dbReference>
<keyword evidence="9" id="KW-0732">Signal</keyword>
<dbReference type="FunFam" id="2.40.10.10:FF:000047">
    <property type="entry name" value="Trypsin eta"/>
    <property type="match status" value="1"/>
</dbReference>
<dbReference type="InterPro" id="IPR018114">
    <property type="entry name" value="TRYPSIN_HIS"/>
</dbReference>
<evidence type="ECO:0000256" key="6">
    <source>
        <dbReference type="ARBA" id="ARBA00023157"/>
    </source>
</evidence>
<keyword evidence="4 8" id="KW-0378">Hydrolase</keyword>
<evidence type="ECO:0000256" key="4">
    <source>
        <dbReference type="ARBA" id="ARBA00022801"/>
    </source>
</evidence>
<dbReference type="PANTHER" id="PTHR24252:SF7">
    <property type="entry name" value="HYALIN"/>
    <property type="match status" value="1"/>
</dbReference>
<comment type="caution">
    <text evidence="11">The sequence shown here is derived from an EMBL/GenBank/DDBJ whole genome shotgun (WGS) entry which is preliminary data.</text>
</comment>
<evidence type="ECO:0000313" key="12">
    <source>
        <dbReference type="Proteomes" id="UP001627154"/>
    </source>
</evidence>
<evidence type="ECO:0000256" key="3">
    <source>
        <dbReference type="ARBA" id="ARBA00022670"/>
    </source>
</evidence>
<keyword evidence="12" id="KW-1185">Reference proteome</keyword>
<keyword evidence="5 8" id="KW-0720">Serine protease</keyword>
<sequence length="252" mass="27732">MNIILVFLFHCLAIVYAAPSRVVGGSDAPDGKYPYQVSLRSPSHFCGGSILNDRWILTAAHCVLGRSGASVTVVAGTNLLNGGNEIVYKSEYIVWHKKFDMFRLVNDVALIRVDKTIEFGEKIQPISLPREDFVKINYPVVLTGWGRIKLNGQVPNNLQEIELKVIDQEDCARKMSAVRITESHICTLTKSGEGACHGDSGGPLVADGVQIGIVSFGMPCARGAPDVYTRIFTFIDWIDKQIDEYDQSLLSV</sequence>
<dbReference type="Proteomes" id="UP001627154">
    <property type="component" value="Unassembled WGS sequence"/>
</dbReference>
<keyword evidence="3 8" id="KW-0645">Protease</keyword>
<evidence type="ECO:0000256" key="5">
    <source>
        <dbReference type="ARBA" id="ARBA00022825"/>
    </source>
</evidence>
<dbReference type="InterPro" id="IPR043504">
    <property type="entry name" value="Peptidase_S1_PA_chymotrypsin"/>
</dbReference>
<evidence type="ECO:0000259" key="10">
    <source>
        <dbReference type="PROSITE" id="PS50240"/>
    </source>
</evidence>
<proteinExistence type="predicted"/>
<evidence type="ECO:0000313" key="11">
    <source>
        <dbReference type="EMBL" id="KAL3387689.1"/>
    </source>
</evidence>
<dbReference type="SUPFAM" id="SSF50494">
    <property type="entry name" value="Trypsin-like serine proteases"/>
    <property type="match status" value="1"/>
</dbReference>